<sequence>MQMQQALSQPQSIEPQPQSTPVDESQSSPIKVSRKNKGKIKISTKEAAPADEPEKSNRIKWPPGDEVLLTKGYIYVSEDPIIGNNQNNAQYWGRIADYYNGERPEVPRIAHNLRSHWHHIKTKVNRFNDLYLQAKSRYKSGWSDDQYIHEAKLEYINDPSNKSSNPFTYEHVWRVIKDRPKYDSSIKVHGHQAPKRQKSNSTGEYTISMGEYTGSTNTPEFGISLDDDDDDIQAEQEPPSRPMGRDKAKSMGRDKAKSKGKATCSSDYEAKKLSLVEELAETNRVKKQAIEQFDQKIDKFYELEQRKIMS</sequence>
<reference evidence="2" key="1">
    <citation type="journal article" date="2022" name="Mol. Ecol. Resour.">
        <title>The genomes of chicory, endive, great burdock and yacon provide insights into Asteraceae palaeo-polyploidization history and plant inulin production.</title>
        <authorList>
            <person name="Fan W."/>
            <person name="Wang S."/>
            <person name="Wang H."/>
            <person name="Wang A."/>
            <person name="Jiang F."/>
            <person name="Liu H."/>
            <person name="Zhao H."/>
            <person name="Xu D."/>
            <person name="Zhang Y."/>
        </authorList>
    </citation>
    <scope>NUCLEOTIDE SEQUENCE [LARGE SCALE GENOMIC DNA]</scope>
    <source>
        <strain evidence="2">cv. Yunnan</strain>
    </source>
</reference>
<name>A0ACB9HMF7_9ASTR</name>
<protein>
    <submittedName>
        <fullName evidence="1">Uncharacterized protein</fullName>
    </submittedName>
</protein>
<evidence type="ECO:0000313" key="2">
    <source>
        <dbReference type="Proteomes" id="UP001056120"/>
    </source>
</evidence>
<comment type="caution">
    <text evidence="1">The sequence shown here is derived from an EMBL/GenBank/DDBJ whole genome shotgun (WGS) entry which is preliminary data.</text>
</comment>
<gene>
    <name evidence="1" type="ORF">L1987_39122</name>
</gene>
<keyword evidence="2" id="KW-1185">Reference proteome</keyword>
<dbReference type="EMBL" id="CM042029">
    <property type="protein sequence ID" value="KAI3796451.1"/>
    <property type="molecule type" value="Genomic_DNA"/>
</dbReference>
<organism evidence="1 2">
    <name type="scientific">Smallanthus sonchifolius</name>
    <dbReference type="NCBI Taxonomy" id="185202"/>
    <lineage>
        <taxon>Eukaryota</taxon>
        <taxon>Viridiplantae</taxon>
        <taxon>Streptophyta</taxon>
        <taxon>Embryophyta</taxon>
        <taxon>Tracheophyta</taxon>
        <taxon>Spermatophyta</taxon>
        <taxon>Magnoliopsida</taxon>
        <taxon>eudicotyledons</taxon>
        <taxon>Gunneridae</taxon>
        <taxon>Pentapetalae</taxon>
        <taxon>asterids</taxon>
        <taxon>campanulids</taxon>
        <taxon>Asterales</taxon>
        <taxon>Asteraceae</taxon>
        <taxon>Asteroideae</taxon>
        <taxon>Heliantheae alliance</taxon>
        <taxon>Millerieae</taxon>
        <taxon>Smallanthus</taxon>
    </lineage>
</organism>
<reference evidence="1 2" key="2">
    <citation type="journal article" date="2022" name="Mol. Ecol. Resour.">
        <title>The genomes of chicory, endive, great burdock and yacon provide insights into Asteraceae paleo-polyploidization history and plant inulin production.</title>
        <authorList>
            <person name="Fan W."/>
            <person name="Wang S."/>
            <person name="Wang H."/>
            <person name="Wang A."/>
            <person name="Jiang F."/>
            <person name="Liu H."/>
            <person name="Zhao H."/>
            <person name="Xu D."/>
            <person name="Zhang Y."/>
        </authorList>
    </citation>
    <scope>NUCLEOTIDE SEQUENCE [LARGE SCALE GENOMIC DNA]</scope>
    <source>
        <strain evidence="2">cv. Yunnan</strain>
        <tissue evidence="1">Leaves</tissue>
    </source>
</reference>
<evidence type="ECO:0000313" key="1">
    <source>
        <dbReference type="EMBL" id="KAI3796451.1"/>
    </source>
</evidence>
<proteinExistence type="predicted"/>
<dbReference type="Proteomes" id="UP001056120">
    <property type="component" value="Linkage Group LG12"/>
</dbReference>
<accession>A0ACB9HMF7</accession>